<protein>
    <submittedName>
        <fullName evidence="1">CLUMA_CG002465, isoform A</fullName>
    </submittedName>
</protein>
<name>A0A1J1HKN8_9DIPT</name>
<dbReference type="EMBL" id="CVRI01000009">
    <property type="protein sequence ID" value="CRK88623.1"/>
    <property type="molecule type" value="Genomic_DNA"/>
</dbReference>
<dbReference type="AlphaFoldDB" id="A0A1J1HKN8"/>
<gene>
    <name evidence="1" type="ORF">CLUMA_CG002465</name>
</gene>
<organism evidence="1 2">
    <name type="scientific">Clunio marinus</name>
    <dbReference type="NCBI Taxonomy" id="568069"/>
    <lineage>
        <taxon>Eukaryota</taxon>
        <taxon>Metazoa</taxon>
        <taxon>Ecdysozoa</taxon>
        <taxon>Arthropoda</taxon>
        <taxon>Hexapoda</taxon>
        <taxon>Insecta</taxon>
        <taxon>Pterygota</taxon>
        <taxon>Neoptera</taxon>
        <taxon>Endopterygota</taxon>
        <taxon>Diptera</taxon>
        <taxon>Nematocera</taxon>
        <taxon>Chironomoidea</taxon>
        <taxon>Chironomidae</taxon>
        <taxon>Clunio</taxon>
    </lineage>
</organism>
<dbReference type="Proteomes" id="UP000183832">
    <property type="component" value="Unassembled WGS sequence"/>
</dbReference>
<proteinExistence type="predicted"/>
<reference evidence="1 2" key="1">
    <citation type="submission" date="2015-04" db="EMBL/GenBank/DDBJ databases">
        <authorList>
            <person name="Syromyatnikov M.Y."/>
            <person name="Popov V.N."/>
        </authorList>
    </citation>
    <scope>NUCLEOTIDE SEQUENCE [LARGE SCALE GENOMIC DNA]</scope>
</reference>
<evidence type="ECO:0000313" key="1">
    <source>
        <dbReference type="EMBL" id="CRK88623.1"/>
    </source>
</evidence>
<sequence>MTSMQKIINVIARLFQSEDSILDGEINYSRGHEKRREYGRRAHGKKFPFLLSAAKLYSIYSI</sequence>
<evidence type="ECO:0000313" key="2">
    <source>
        <dbReference type="Proteomes" id="UP000183832"/>
    </source>
</evidence>
<keyword evidence="2" id="KW-1185">Reference proteome</keyword>
<accession>A0A1J1HKN8</accession>